<dbReference type="OrthoDB" id="3190266at2"/>
<proteinExistence type="predicted"/>
<dbReference type="AlphaFoldDB" id="A0A4U0RSX5"/>
<dbReference type="PANTHER" id="PTHR33744">
    <property type="entry name" value="CARBOHYDRATE DIACID REGULATOR"/>
    <property type="match status" value="1"/>
</dbReference>
<protein>
    <submittedName>
        <fullName evidence="2">PucR family transcriptional regulator</fullName>
    </submittedName>
</protein>
<feature type="domain" description="PucR C-terminal helix-turn-helix" evidence="1">
    <location>
        <begin position="4"/>
        <end position="51"/>
    </location>
</feature>
<dbReference type="Gene3D" id="1.10.10.2840">
    <property type="entry name" value="PucR C-terminal helix-turn-helix domain"/>
    <property type="match status" value="1"/>
</dbReference>
<dbReference type="Pfam" id="PF13556">
    <property type="entry name" value="HTH_30"/>
    <property type="match status" value="1"/>
</dbReference>
<comment type="caution">
    <text evidence="2">The sequence shown here is derived from an EMBL/GenBank/DDBJ whole genome shotgun (WGS) entry which is preliminary data.</text>
</comment>
<accession>A0A4U0RSX5</accession>
<evidence type="ECO:0000313" key="3">
    <source>
        <dbReference type="Proteomes" id="UP000305778"/>
    </source>
</evidence>
<keyword evidence="3" id="KW-1185">Reference proteome</keyword>
<name>A0A4U0RSX5_9ACTN</name>
<reference evidence="2 3" key="1">
    <citation type="submission" date="2019-04" db="EMBL/GenBank/DDBJ databases">
        <title>Streptomyces oryziradicis sp. nov., a novel actinomycete isolated from rhizosphere soil of rice (Oryza sativa L.).</title>
        <authorList>
            <person name="Li C."/>
        </authorList>
    </citation>
    <scope>NUCLEOTIDE SEQUENCE [LARGE SCALE GENOMIC DNA]</scope>
    <source>
        <strain evidence="2 3">NEAU-C40</strain>
    </source>
</reference>
<organism evidence="2 3">
    <name type="scientific">Actinacidiphila oryziradicis</name>
    <dbReference type="NCBI Taxonomy" id="2571141"/>
    <lineage>
        <taxon>Bacteria</taxon>
        <taxon>Bacillati</taxon>
        <taxon>Actinomycetota</taxon>
        <taxon>Actinomycetes</taxon>
        <taxon>Kitasatosporales</taxon>
        <taxon>Streptomycetaceae</taxon>
        <taxon>Actinacidiphila</taxon>
    </lineage>
</organism>
<evidence type="ECO:0000313" key="2">
    <source>
        <dbReference type="EMBL" id="TJZ99243.1"/>
    </source>
</evidence>
<dbReference type="InterPro" id="IPR051448">
    <property type="entry name" value="CdaR-like_regulators"/>
</dbReference>
<dbReference type="InterPro" id="IPR025736">
    <property type="entry name" value="PucR_C-HTH_dom"/>
</dbReference>
<dbReference type="InterPro" id="IPR042070">
    <property type="entry name" value="PucR_C-HTH_sf"/>
</dbReference>
<dbReference type="Proteomes" id="UP000305778">
    <property type="component" value="Unassembled WGS sequence"/>
</dbReference>
<sequence length="61" mass="7015">MDAVGSVGEAAQRLTIHPDTLKYRLRRARELFSLDLDHPDDPLSCWLQLRLGRMPLEQSPE</sequence>
<gene>
    <name evidence="2" type="ORF">FCI23_46555</name>
</gene>
<dbReference type="PANTHER" id="PTHR33744:SF17">
    <property type="entry name" value="CONSERVED PROTEIN"/>
    <property type="match status" value="1"/>
</dbReference>
<evidence type="ECO:0000259" key="1">
    <source>
        <dbReference type="Pfam" id="PF13556"/>
    </source>
</evidence>
<dbReference type="EMBL" id="SUMC01000113">
    <property type="protein sequence ID" value="TJZ99243.1"/>
    <property type="molecule type" value="Genomic_DNA"/>
</dbReference>